<dbReference type="RefSeq" id="WP_104742249.1">
    <property type="nucleotide sequence ID" value="NZ_FZNF01000044.1"/>
</dbReference>
<comment type="caution">
    <text evidence="1">The sequence shown here is derived from an EMBL/GenBank/DDBJ whole genome shotgun (WGS) entry which is preliminary data.</text>
</comment>
<reference evidence="1 2" key="1">
    <citation type="submission" date="2024-06" db="EMBL/GenBank/DDBJ databases">
        <title>Draft genome sequence of Helicobacter trogontum NHP16-4001.</title>
        <authorList>
            <person name="Rimbara E."/>
            <person name="Suzuki M."/>
        </authorList>
    </citation>
    <scope>NUCLEOTIDE SEQUENCE [LARGE SCALE GENOMIC DNA]</scope>
    <source>
        <strain evidence="1 2">NHP16-4001</strain>
    </source>
</reference>
<protein>
    <submittedName>
        <fullName evidence="1">Uncharacterized protein</fullName>
    </submittedName>
</protein>
<dbReference type="Proteomes" id="UP001562457">
    <property type="component" value="Unassembled WGS sequence"/>
</dbReference>
<keyword evidence="2" id="KW-1185">Reference proteome</keyword>
<organism evidence="1 2">
    <name type="scientific">Helicobacter trogontum</name>
    <dbReference type="NCBI Taxonomy" id="50960"/>
    <lineage>
        <taxon>Bacteria</taxon>
        <taxon>Pseudomonadati</taxon>
        <taxon>Campylobacterota</taxon>
        <taxon>Epsilonproteobacteria</taxon>
        <taxon>Campylobacterales</taxon>
        <taxon>Helicobacteraceae</taxon>
        <taxon>Helicobacter</taxon>
    </lineage>
</organism>
<dbReference type="EMBL" id="BAAFHN010000196">
    <property type="protein sequence ID" value="GAB0174119.1"/>
    <property type="molecule type" value="Genomic_DNA"/>
</dbReference>
<accession>A0ABQ0D6Y9</accession>
<proteinExistence type="predicted"/>
<evidence type="ECO:0000313" key="1">
    <source>
        <dbReference type="EMBL" id="GAB0174119.1"/>
    </source>
</evidence>
<evidence type="ECO:0000313" key="2">
    <source>
        <dbReference type="Proteomes" id="UP001562457"/>
    </source>
</evidence>
<name>A0ABQ0D6Y9_9HELI</name>
<sequence length="86" mass="9932">MNDKQQIQKLKDNAELAMAAYGYFDLKTSDTNQLFLVLKDEKGKDRVDASRRPVTQQITLTDIMNITYKNYEVYKPSPLSTLSLKK</sequence>
<gene>
    <name evidence="1" type="ORF">NHP164001_21470</name>
</gene>